<reference evidence="2 3" key="1">
    <citation type="submission" date="2016-07" db="EMBL/GenBank/DDBJ databases">
        <title>Draft genome sequence of Methyloligella halotolerans C2T (VKM B-2706T=CCUG 61687T=DSM 25045T), a halotolerant polyhydroxybutyrate accumulating methylotroph.</title>
        <authorList>
            <person name="Vasilenko O.V."/>
            <person name="Doronina N.V."/>
            <person name="Poroshina M.N."/>
            <person name="Tarlachkov S.V."/>
            <person name="Trotsenko Y.A."/>
        </authorList>
    </citation>
    <scope>NUCLEOTIDE SEQUENCE [LARGE SCALE GENOMIC DNA]</scope>
    <source>
        <strain evidence="2 3">VKM B-2706</strain>
    </source>
</reference>
<dbReference type="InterPro" id="IPR011322">
    <property type="entry name" value="N-reg_PII-like_a/b"/>
</dbReference>
<dbReference type="InterPro" id="IPR018551">
    <property type="entry name" value="DUF2007"/>
</dbReference>
<keyword evidence="3" id="KW-1185">Reference proteome</keyword>
<dbReference type="RefSeq" id="WP_069095253.1">
    <property type="nucleotide sequence ID" value="NZ_MASI01000004.1"/>
</dbReference>
<evidence type="ECO:0000259" key="1">
    <source>
        <dbReference type="Pfam" id="PF09413"/>
    </source>
</evidence>
<evidence type="ECO:0000313" key="3">
    <source>
        <dbReference type="Proteomes" id="UP000095087"/>
    </source>
</evidence>
<dbReference type="AlphaFoldDB" id="A0A1E2RYH6"/>
<dbReference type="Proteomes" id="UP000095087">
    <property type="component" value="Unassembled WGS sequence"/>
</dbReference>
<evidence type="ECO:0000313" key="2">
    <source>
        <dbReference type="EMBL" id="ODA67274.1"/>
    </source>
</evidence>
<accession>A0A1E2RYH6</accession>
<protein>
    <recommendedName>
        <fullName evidence="1">DUF2007 domain-containing protein</fullName>
    </recommendedName>
</protein>
<dbReference type="Gene3D" id="3.30.70.790">
    <property type="entry name" value="UreE, C-terminal domain"/>
    <property type="match status" value="1"/>
</dbReference>
<feature type="domain" description="DUF2007" evidence="1">
    <location>
        <begin position="1"/>
        <end position="66"/>
    </location>
</feature>
<comment type="caution">
    <text evidence="2">The sequence shown here is derived from an EMBL/GenBank/DDBJ whole genome shotgun (WGS) entry which is preliminary data.</text>
</comment>
<dbReference type="Pfam" id="PF09413">
    <property type="entry name" value="DUF2007"/>
    <property type="match status" value="1"/>
</dbReference>
<dbReference type="SUPFAM" id="SSF54913">
    <property type="entry name" value="GlnB-like"/>
    <property type="match status" value="1"/>
</dbReference>
<dbReference type="OrthoDB" id="5297170at2"/>
<sequence>MKELMRTNDAVLISFVSTLLSEADIDFMVADTNMSVMEGSLGVLPRRVLVAEDEMNKARRILEEAGVGDAIKDAGTS</sequence>
<dbReference type="EMBL" id="MASI01000004">
    <property type="protein sequence ID" value="ODA67274.1"/>
    <property type="molecule type" value="Genomic_DNA"/>
</dbReference>
<dbReference type="PATRIC" id="fig|1177755.3.peg.2028"/>
<gene>
    <name evidence="2" type="ORF">A7A08_02021</name>
</gene>
<dbReference type="STRING" id="1177755.A7A08_02021"/>
<proteinExistence type="predicted"/>
<organism evidence="2 3">
    <name type="scientific">Methyloligella halotolerans</name>
    <dbReference type="NCBI Taxonomy" id="1177755"/>
    <lineage>
        <taxon>Bacteria</taxon>
        <taxon>Pseudomonadati</taxon>
        <taxon>Pseudomonadota</taxon>
        <taxon>Alphaproteobacteria</taxon>
        <taxon>Hyphomicrobiales</taxon>
        <taxon>Hyphomicrobiaceae</taxon>
        <taxon>Methyloligella</taxon>
    </lineage>
</organism>
<name>A0A1E2RYH6_9HYPH</name>